<dbReference type="GeneID" id="8853815"/>
<dbReference type="RefSeq" id="XP_002670884.1">
    <property type="nucleotide sequence ID" value="XM_002670838.1"/>
</dbReference>
<dbReference type="InParanoid" id="D2VYM4"/>
<evidence type="ECO:0000256" key="1">
    <source>
        <dbReference type="SAM" id="MobiDB-lite"/>
    </source>
</evidence>
<dbReference type="VEuPathDB" id="AmoebaDB:NAEGRDRAFT_74172"/>
<dbReference type="AlphaFoldDB" id="D2VYM4"/>
<proteinExistence type="predicted"/>
<organism evidence="3">
    <name type="scientific">Naegleria gruberi</name>
    <name type="common">Amoeba</name>
    <dbReference type="NCBI Taxonomy" id="5762"/>
    <lineage>
        <taxon>Eukaryota</taxon>
        <taxon>Discoba</taxon>
        <taxon>Heterolobosea</taxon>
        <taxon>Tetramitia</taxon>
        <taxon>Eutetramitia</taxon>
        <taxon>Vahlkampfiidae</taxon>
        <taxon>Naegleria</taxon>
    </lineage>
</organism>
<keyword evidence="3" id="KW-1185">Reference proteome</keyword>
<gene>
    <name evidence="2" type="ORF">NAEGRDRAFT_74172</name>
</gene>
<sequence>MPCRGGSFDYGSTALNTISRESIIEVLAIILGLTNDDNNIHQINSQKSSIEQINNELTVYHYGYRSERISLSNHLLLKGKYALKIRRMFIVWIGEEEINGWFVPNRCKVSDSDDDLRFDPLNQFVNYSYDEDGNAMIDNLELCRRSIVVDFNCGKVAFNFDGMIVGVGSYGYGNNNEALKLACLERFISTSLPSMLVNNVKGRRRSMRPWKKRTKLFNFFSFFKSKKKTNPFQILCEVENVLCSIFEFIDSVELINVVASVSPQFHELIIYNQEGGSQIFGGRMIHFFKKNNIILDSKDVKYLMMIHQTESCIEFYLLSGMIFLEYYKYEMYQAASSFKKTGETLFILDPAMLIENETVLSFIEQKRKKIITISKTTSYANVTNSIPFEKSEGSFFKSIIYSPFLSSSINFEKGLPLYLQFLKDITKKLNDSLLILSQDPDQVWYFEKMMEKAKHFLNESKHKCFDFAPDDVLIGLHFILLDDYYSNCPSDLIPLNFTKILENRNNLNQHANFSSCEFPKDLEIDYLHLLSSEGNGIALPTHHPFNPKLFFYNSLSEEMAQVKDVKEQVKYLELFLDEHIFQLSQADIGQKSTYIQFLQENRRVMPTKEVDLYFHFHMLHSIFFYQECKAIASNVKSHTLLFKSQDDDSKNIPPGHDYPEDYNTQF</sequence>
<dbReference type="KEGG" id="ngr:NAEGRDRAFT_74172"/>
<protein>
    <submittedName>
        <fullName evidence="2">Predicted protein</fullName>
    </submittedName>
</protein>
<evidence type="ECO:0000313" key="3">
    <source>
        <dbReference type="Proteomes" id="UP000006671"/>
    </source>
</evidence>
<name>D2VYM4_NAEGR</name>
<dbReference type="Proteomes" id="UP000006671">
    <property type="component" value="Unassembled WGS sequence"/>
</dbReference>
<evidence type="ECO:0000313" key="2">
    <source>
        <dbReference type="EMBL" id="EFC38140.1"/>
    </source>
</evidence>
<reference evidence="2 3" key="1">
    <citation type="journal article" date="2010" name="Cell">
        <title>The genome of Naegleria gruberi illuminates early eukaryotic versatility.</title>
        <authorList>
            <person name="Fritz-Laylin L.K."/>
            <person name="Prochnik S.E."/>
            <person name="Ginger M.L."/>
            <person name="Dacks J.B."/>
            <person name="Carpenter M.L."/>
            <person name="Field M.C."/>
            <person name="Kuo A."/>
            <person name="Paredez A."/>
            <person name="Chapman J."/>
            <person name="Pham J."/>
            <person name="Shu S."/>
            <person name="Neupane R."/>
            <person name="Cipriano M."/>
            <person name="Mancuso J."/>
            <person name="Tu H."/>
            <person name="Salamov A."/>
            <person name="Lindquist E."/>
            <person name="Shapiro H."/>
            <person name="Lucas S."/>
            <person name="Grigoriev I.V."/>
            <person name="Cande W.Z."/>
            <person name="Fulton C."/>
            <person name="Rokhsar D.S."/>
            <person name="Dawson S.C."/>
        </authorList>
    </citation>
    <scope>NUCLEOTIDE SEQUENCE [LARGE SCALE GENOMIC DNA]</scope>
    <source>
        <strain evidence="2 3">NEG-M</strain>
    </source>
</reference>
<feature type="region of interest" description="Disordered" evidence="1">
    <location>
        <begin position="646"/>
        <end position="666"/>
    </location>
</feature>
<dbReference type="EMBL" id="GG738911">
    <property type="protein sequence ID" value="EFC38140.1"/>
    <property type="molecule type" value="Genomic_DNA"/>
</dbReference>
<accession>D2VYM4</accession>